<dbReference type="GO" id="GO:0005634">
    <property type="term" value="C:nucleus"/>
    <property type="evidence" value="ECO:0007669"/>
    <property type="project" value="TreeGrafter"/>
</dbReference>
<protein>
    <submittedName>
        <fullName evidence="2">Abscisic acid-insensitive 5-like protein 4</fullName>
    </submittedName>
</protein>
<feature type="region of interest" description="Disordered" evidence="1">
    <location>
        <begin position="1"/>
        <end position="180"/>
    </location>
</feature>
<name>A0A2I0B833_9ASPA</name>
<gene>
    <name evidence="2" type="primary">ABF1</name>
    <name evidence="2" type="ORF">AXF42_Ash004921</name>
</gene>
<feature type="region of interest" description="Disordered" evidence="1">
    <location>
        <begin position="422"/>
        <end position="448"/>
    </location>
</feature>
<dbReference type="Pfam" id="PF10253">
    <property type="entry name" value="PRCC"/>
    <property type="match status" value="1"/>
</dbReference>
<feature type="compositionally biased region" description="Basic residues" evidence="1">
    <location>
        <begin position="439"/>
        <end position="448"/>
    </location>
</feature>
<sequence length="484" mass="52734">MDSLFANYASSDDEEDAQACHPPPSPNRSSAFFSALPSPKSSSLFSLLPPLKSSASPLPSLPPPKFQLGNPSLPTAVNEGGEGREPTRKSPSSAVFSALPPPKNSSSSIFTSLPPPKSRHEITSNRPPAEQNPKRVVQFTIPLKSSMLKSQDFDDDDDDEEGKGSKPRKDASFSSAHKALSSMLPAPKNLLCLAPAQSLGASRRESLQADVPSADPPRCTETEQVVGEFTSYAGINEEQGRAASSGTYSSERGISGYENYANYDANVTGYLDSTYASNPAATRWEHGYGKDMGYENYTAHWPDDFVDGTTSEVPEIGRISGKRGRNNVPTEILEVKQDELMKNRPREDQVKLTGIAFGPSYQDVQQHPGAPLARQSSIYSLTFEELQSMMGDLDKNFGSMSMDEFLKNIWTAEETQAMANSVRSSVGSEGAPAASSKGKPSKLHKRKHQIGSLYFDMKQKEMELAERRSRGLLTKAETQAKYGW</sequence>
<organism evidence="2 3">
    <name type="scientific">Apostasia shenzhenica</name>
    <dbReference type="NCBI Taxonomy" id="1088818"/>
    <lineage>
        <taxon>Eukaryota</taxon>
        <taxon>Viridiplantae</taxon>
        <taxon>Streptophyta</taxon>
        <taxon>Embryophyta</taxon>
        <taxon>Tracheophyta</taxon>
        <taxon>Spermatophyta</taxon>
        <taxon>Magnoliopsida</taxon>
        <taxon>Liliopsida</taxon>
        <taxon>Asparagales</taxon>
        <taxon>Orchidaceae</taxon>
        <taxon>Apostasioideae</taxon>
        <taxon>Apostasia</taxon>
    </lineage>
</organism>
<evidence type="ECO:0000313" key="3">
    <source>
        <dbReference type="Proteomes" id="UP000236161"/>
    </source>
</evidence>
<keyword evidence="3" id="KW-1185">Reference proteome</keyword>
<dbReference type="OrthoDB" id="206969at2759"/>
<accession>A0A2I0B833</accession>
<dbReference type="EMBL" id="KZ451906">
    <property type="protein sequence ID" value="PKA63911.1"/>
    <property type="molecule type" value="Genomic_DNA"/>
</dbReference>
<dbReference type="Proteomes" id="UP000236161">
    <property type="component" value="Unassembled WGS sequence"/>
</dbReference>
<dbReference type="InterPro" id="IPR018800">
    <property type="entry name" value="PRCC"/>
</dbReference>
<dbReference type="PANTHER" id="PTHR13621:SF2">
    <property type="entry name" value="PROLINE-RICH PROTEIN PRCC"/>
    <property type="match status" value="1"/>
</dbReference>
<dbReference type="PANTHER" id="PTHR13621">
    <property type="entry name" value="PROLINE-RICH PROTEIN PRCC"/>
    <property type="match status" value="1"/>
</dbReference>
<dbReference type="AlphaFoldDB" id="A0A2I0B833"/>
<evidence type="ECO:0000313" key="2">
    <source>
        <dbReference type="EMBL" id="PKA63911.1"/>
    </source>
</evidence>
<dbReference type="STRING" id="1088818.A0A2I0B833"/>
<evidence type="ECO:0000256" key="1">
    <source>
        <dbReference type="SAM" id="MobiDB-lite"/>
    </source>
</evidence>
<proteinExistence type="predicted"/>
<reference evidence="2 3" key="1">
    <citation type="journal article" date="2017" name="Nature">
        <title>The Apostasia genome and the evolution of orchids.</title>
        <authorList>
            <person name="Zhang G.Q."/>
            <person name="Liu K.W."/>
            <person name="Li Z."/>
            <person name="Lohaus R."/>
            <person name="Hsiao Y.Y."/>
            <person name="Niu S.C."/>
            <person name="Wang J.Y."/>
            <person name="Lin Y.C."/>
            <person name="Xu Q."/>
            <person name="Chen L.J."/>
            <person name="Yoshida K."/>
            <person name="Fujiwara S."/>
            <person name="Wang Z.W."/>
            <person name="Zhang Y.Q."/>
            <person name="Mitsuda N."/>
            <person name="Wang M."/>
            <person name="Liu G.H."/>
            <person name="Pecoraro L."/>
            <person name="Huang H.X."/>
            <person name="Xiao X.J."/>
            <person name="Lin M."/>
            <person name="Wu X.Y."/>
            <person name="Wu W.L."/>
            <person name="Chen Y.Y."/>
            <person name="Chang S.B."/>
            <person name="Sakamoto S."/>
            <person name="Ohme-Takagi M."/>
            <person name="Yagi M."/>
            <person name="Zeng S.J."/>
            <person name="Shen C.Y."/>
            <person name="Yeh C.M."/>
            <person name="Luo Y.B."/>
            <person name="Tsai W.C."/>
            <person name="Van de Peer Y."/>
            <person name="Liu Z.J."/>
        </authorList>
    </citation>
    <scope>NUCLEOTIDE SEQUENCE [LARGE SCALE GENOMIC DNA]</scope>
    <source>
        <strain evidence="3">cv. Shenzhen</strain>
        <tissue evidence="2">Stem</tissue>
    </source>
</reference>
<feature type="compositionally biased region" description="Low complexity" evidence="1">
    <location>
        <begin position="29"/>
        <end position="58"/>
    </location>
</feature>
<feature type="compositionally biased region" description="Basic and acidic residues" evidence="1">
    <location>
        <begin position="162"/>
        <end position="171"/>
    </location>
</feature>